<feature type="region of interest" description="Disordered" evidence="1">
    <location>
        <begin position="559"/>
        <end position="588"/>
    </location>
</feature>
<evidence type="ECO:0000313" key="3">
    <source>
        <dbReference type="EMBL" id="XCG62391.1"/>
    </source>
</evidence>
<protein>
    <submittedName>
        <fullName evidence="3">DUF222 domain-containing protein</fullName>
    </submittedName>
</protein>
<feature type="domain" description="HNH nuclease" evidence="2">
    <location>
        <begin position="486"/>
        <end position="538"/>
    </location>
</feature>
<gene>
    <name evidence="3" type="ORF">ABLG96_14155</name>
</gene>
<accession>A0AAU8DKT8</accession>
<dbReference type="InterPro" id="IPR003615">
    <property type="entry name" value="HNH_nuc"/>
</dbReference>
<dbReference type="CDD" id="cd00085">
    <property type="entry name" value="HNHc"/>
    <property type="match status" value="1"/>
</dbReference>
<name>A0AAU8DKT8_9ACTN</name>
<dbReference type="EMBL" id="CP159218">
    <property type="protein sequence ID" value="XCG62391.1"/>
    <property type="molecule type" value="Genomic_DNA"/>
</dbReference>
<reference evidence="3" key="1">
    <citation type="submission" date="2024-05" db="EMBL/GenBank/DDBJ databases">
        <authorList>
            <person name="Cai S.Y."/>
            <person name="Jin L.M."/>
            <person name="Li H.R."/>
        </authorList>
    </citation>
    <scope>NUCLEOTIDE SEQUENCE</scope>
    <source>
        <strain evidence="3">A5-74</strain>
    </source>
</reference>
<evidence type="ECO:0000259" key="2">
    <source>
        <dbReference type="SMART" id="SM00507"/>
    </source>
</evidence>
<dbReference type="AlphaFoldDB" id="A0AAU8DKT8"/>
<dbReference type="InterPro" id="IPR003870">
    <property type="entry name" value="DUF222"/>
</dbReference>
<proteinExistence type="predicted"/>
<dbReference type="RefSeq" id="WP_353648006.1">
    <property type="nucleotide sequence ID" value="NZ_CP159218.1"/>
</dbReference>
<organism evidence="3">
    <name type="scientific">Nakamurella sp. A5-74</name>
    <dbReference type="NCBI Taxonomy" id="3158264"/>
    <lineage>
        <taxon>Bacteria</taxon>
        <taxon>Bacillati</taxon>
        <taxon>Actinomycetota</taxon>
        <taxon>Actinomycetes</taxon>
        <taxon>Nakamurellales</taxon>
        <taxon>Nakamurellaceae</taxon>
        <taxon>Nakamurella</taxon>
    </lineage>
</organism>
<evidence type="ECO:0000256" key="1">
    <source>
        <dbReference type="SAM" id="MobiDB-lite"/>
    </source>
</evidence>
<dbReference type="Gene3D" id="1.10.30.50">
    <property type="match status" value="1"/>
</dbReference>
<dbReference type="SMART" id="SM00507">
    <property type="entry name" value="HNHc"/>
    <property type="match status" value="1"/>
</dbReference>
<dbReference type="Pfam" id="PF02720">
    <property type="entry name" value="DUF222"/>
    <property type="match status" value="1"/>
</dbReference>
<feature type="region of interest" description="Disordered" evidence="1">
    <location>
        <begin position="369"/>
        <end position="390"/>
    </location>
</feature>
<sequence>MGWGHANGDVDAARAALESRPIQIDLCQLGTLTQRCRNLAKRDVDADWLRRLSTVTEPLPLLDSGTDAGLGDSLLAAAAAPRITRDVPVPDPVTSPAAAQGLAELVVQLDRVTAWAEAHRAAAMAALGRPGVAAPIGNLLDAVTNGGSDGPMGVDSADALLGSDFEASHWQDVSVSGDPAWDDAASNQAQRIAAAEVGARLAWTPATAQARMLESTDVVDALPLAHRLWAQGRLDRARVMALADRTRDLNPAARALVEEQLLADGGVLLRSKTVARVRVLVDRCAAALDPDAIRRRQERARHDRDVYLSSREDGMSRFCADVPTPVAVLARSVLDHVAQGLPSDRTIGQRRADVFADLFTSLAAHGHVDLRGTTEPSGPPQPAAAEPLPEVLPPDWESVDSGVTVIIDAATLTDIDLNKVPAIEGALLGSHPALPADLVQALALSAKRARIAIRGAPDQHSSCRYGCASTSTNLTVGADIHRPTAKLVEQVVLRDRVCRFPGCRHPARHSDLDHRRPFAEGGPTTAENLDALCRFHHRLKTFTRWRAIRETGNRMTWTTPLGATITDDPELTRLAPSPHAPDDDPPPF</sequence>